<evidence type="ECO:0000256" key="1">
    <source>
        <dbReference type="SAM" id="MobiDB-lite"/>
    </source>
</evidence>
<organism evidence="5">
    <name type="scientific">Phaeodactylum tricornutum</name>
    <name type="common">Diatom</name>
    <dbReference type="NCBI Taxonomy" id="2850"/>
    <lineage>
        <taxon>Eukaryota</taxon>
        <taxon>Sar</taxon>
        <taxon>Stramenopiles</taxon>
        <taxon>Ochrophyta</taxon>
        <taxon>Bacillariophyta</taxon>
        <taxon>Bacillariophyceae</taxon>
        <taxon>Bacillariophycidae</taxon>
        <taxon>Naviculales</taxon>
        <taxon>Phaeodactylaceae</taxon>
        <taxon>Phaeodactylum</taxon>
    </lineage>
</organism>
<evidence type="ECO:0000256" key="2">
    <source>
        <dbReference type="SAM" id="Phobius"/>
    </source>
</evidence>
<keyword evidence="2" id="KW-0812">Transmembrane</keyword>
<feature type="compositionally biased region" description="Polar residues" evidence="1">
    <location>
        <begin position="174"/>
        <end position="188"/>
    </location>
</feature>
<keyword evidence="2" id="KW-1133">Transmembrane helix</keyword>
<dbReference type="GO" id="GO:0005509">
    <property type="term" value="F:calcium ion binding"/>
    <property type="evidence" value="ECO:0007669"/>
    <property type="project" value="InterPro"/>
</dbReference>
<accession>A0A8J9X914</accession>
<feature type="region of interest" description="Disordered" evidence="1">
    <location>
        <begin position="163"/>
        <end position="221"/>
    </location>
</feature>
<keyword evidence="2" id="KW-0472">Membrane</keyword>
<feature type="signal peptide" evidence="3">
    <location>
        <begin position="1"/>
        <end position="27"/>
    </location>
</feature>
<feature type="transmembrane region" description="Helical" evidence="2">
    <location>
        <begin position="232"/>
        <end position="250"/>
    </location>
</feature>
<proteinExistence type="predicted"/>
<gene>
    <name evidence="5" type="ORF">PTTT1_LOCUS33881</name>
</gene>
<dbReference type="SMART" id="SM00054">
    <property type="entry name" value="EFh"/>
    <property type="match status" value="1"/>
</dbReference>
<sequence length="533" mass="57593">MKDRAMPSFRLPRLMLLSLYFPMDILSQTDVSSCMEAMQLADQNRDGLISRSEYVNLMTNLSPYESCPDPRLGGDLLGNGSFHLAFSSLACLCLRYTNDRNCCTEAGEENGTGPVLVLGNVYPKAYTERVCATLAGTLDDECAPPPTLSPAVLLLETPVTAAAAPTAGRPEASQPPTVSPNFRPSSNPTAPPRESILPTPTSLFNSGGVEDGGNNGSLVDANTDDPNRGLTIALPIVLLLTLIGTLAFWANRRRSRARDREFSSLALGYWNKGRGTGGEQPSPSDNFDNRTTCTKSIETPGCVWVSELKLPLSLEMHTPQRSVNLQNSFEMNHRGIDAKTQVSLGSLGVYESGSETSTGVVVVGELAHPKIRRDREFSSPLESEGSEIDEEFLSEQDVDEISSLATTSDDYDCDSNYTLYRACDAVPEMNQNDSYTPGDKAKQTPPSHGVSRQRRPSAIPTVGITTSPIVLVNTTLHAAATEYPDQGPTPAFQYAEEGNDSDSQADFSFLDYSLKQAAWLDFQPGAAPEEGLP</sequence>
<name>A0A8J9X914_PHATR</name>
<evidence type="ECO:0000313" key="5">
    <source>
        <dbReference type="EMBL" id="CAG9286918.1"/>
    </source>
</evidence>
<dbReference type="InterPro" id="IPR018247">
    <property type="entry name" value="EF_Hand_1_Ca_BS"/>
</dbReference>
<dbReference type="InterPro" id="IPR002048">
    <property type="entry name" value="EF_hand_dom"/>
</dbReference>
<evidence type="ECO:0000259" key="4">
    <source>
        <dbReference type="PROSITE" id="PS50222"/>
    </source>
</evidence>
<reference evidence="5" key="1">
    <citation type="submission" date="2022-02" db="EMBL/GenBank/DDBJ databases">
        <authorList>
            <person name="Giguere J D."/>
        </authorList>
    </citation>
    <scope>NUCLEOTIDE SEQUENCE</scope>
    <source>
        <strain evidence="5">CCAP 1055/1</strain>
    </source>
</reference>
<keyword evidence="3" id="KW-0732">Signal</keyword>
<dbReference type="PROSITE" id="PS00018">
    <property type="entry name" value="EF_HAND_1"/>
    <property type="match status" value="1"/>
</dbReference>
<feature type="region of interest" description="Disordered" evidence="1">
    <location>
        <begin position="430"/>
        <end position="456"/>
    </location>
</feature>
<dbReference type="EMBL" id="OU594965">
    <property type="protein sequence ID" value="CAG9286918.1"/>
    <property type="molecule type" value="Genomic_DNA"/>
</dbReference>
<dbReference type="Proteomes" id="UP000836788">
    <property type="component" value="Chromosome 24"/>
</dbReference>
<feature type="region of interest" description="Disordered" evidence="1">
    <location>
        <begin position="269"/>
        <end position="291"/>
    </location>
</feature>
<feature type="compositionally biased region" description="Polar residues" evidence="1">
    <location>
        <begin position="279"/>
        <end position="291"/>
    </location>
</feature>
<feature type="chain" id="PRO_5035483096" description="EF-hand domain-containing protein" evidence="3">
    <location>
        <begin position="28"/>
        <end position="533"/>
    </location>
</feature>
<dbReference type="PROSITE" id="PS50222">
    <property type="entry name" value="EF_HAND_2"/>
    <property type="match status" value="1"/>
</dbReference>
<dbReference type="AlphaFoldDB" id="A0A8J9X914"/>
<feature type="compositionally biased region" description="Low complexity" evidence="1">
    <location>
        <begin position="163"/>
        <end position="172"/>
    </location>
</feature>
<evidence type="ECO:0000256" key="3">
    <source>
        <dbReference type="SAM" id="SignalP"/>
    </source>
</evidence>
<feature type="region of interest" description="Disordered" evidence="1">
    <location>
        <begin position="485"/>
        <end position="505"/>
    </location>
</feature>
<protein>
    <recommendedName>
        <fullName evidence="4">EF-hand domain-containing protein</fullName>
    </recommendedName>
</protein>
<feature type="domain" description="EF-hand" evidence="4">
    <location>
        <begin position="29"/>
        <end position="64"/>
    </location>
</feature>